<dbReference type="InterPro" id="IPR003381">
    <property type="entry name" value="L4"/>
</dbReference>
<feature type="compositionally biased region" description="Low complexity" evidence="15">
    <location>
        <begin position="15"/>
        <end position="29"/>
    </location>
</feature>
<keyword evidence="5 14" id="KW-1155">Translational shunt</keyword>
<dbReference type="HAMAP" id="MF_04060">
    <property type="entry name" value="ADV_SHUT"/>
    <property type="match status" value="1"/>
</dbReference>
<evidence type="ECO:0000256" key="15">
    <source>
        <dbReference type="SAM" id="MobiDB-lite"/>
    </source>
</evidence>
<evidence type="ECO:0000256" key="2">
    <source>
        <dbReference type="ARBA" id="ARBA00022481"/>
    </source>
</evidence>
<keyword evidence="12 14" id="KW-1262">Eukaryotic host gene expression shutoff by virus</keyword>
<evidence type="ECO:0000256" key="9">
    <source>
        <dbReference type="ARBA" id="ARBA00022995"/>
    </source>
</evidence>
<evidence type="ECO:0000313" key="16">
    <source>
        <dbReference type="EMBL" id="WZK92850.1"/>
    </source>
</evidence>
<dbReference type="GO" id="GO:0039657">
    <property type="term" value="P:symbiont-mediated suppression of host gene expression"/>
    <property type="evidence" value="ECO:0007669"/>
    <property type="project" value="UniProtKB-UniRule"/>
</dbReference>
<keyword evidence="3 14" id="KW-0597">Phosphoprotein</keyword>
<evidence type="ECO:0000256" key="13">
    <source>
        <dbReference type="ARBA" id="ARBA00023325"/>
    </source>
</evidence>
<comment type="miscellaneous">
    <text evidence="14">All late proteins expressed from the major late promoter are produced by alternative splicing and alternative polyadenylation of the same gene giving rise to non-overlapping ORFs. A leader sequence is present in the N-terminus of all these mRNAs and is recognized by the viral shutoff protein to provide expression although conventional translation via ribosome scanning from the cap has been shut off in the host cell.</text>
</comment>
<evidence type="ECO:0000256" key="6">
    <source>
        <dbReference type="ARBA" id="ARBA00022809"/>
    </source>
</evidence>
<comment type="induction">
    <text evidence="14">Expressed in the late phase of the viral replicative cycle.</text>
</comment>
<protein>
    <recommendedName>
        <fullName evidence="14">Shutoff protein</fullName>
    </recommendedName>
    <alternativeName>
        <fullName evidence="14">100 kDa protein</fullName>
        <shortName evidence="14">p100K</shortName>
    </alternativeName>
    <alternativeName>
        <fullName evidence="14">100K-chaperone protein</fullName>
    </alternativeName>
    <alternativeName>
        <fullName evidence="14">L4-100K</fullName>
    </alternativeName>
    <alternativeName>
        <fullName evidence="14">Shutoff protein 100K</fullName>
    </alternativeName>
</protein>
<keyword evidence="6 14" id="KW-1193">Eukaryotic host translation shutoff by virus</keyword>
<evidence type="ECO:0000256" key="14">
    <source>
        <dbReference type="HAMAP-Rule" id="MF_04060"/>
    </source>
</evidence>
<proteinExistence type="evidence at transcript level"/>
<keyword evidence="13 14" id="KW-1075">Inhibition of eukaryotic host translation factors by virus</keyword>
<keyword evidence="8 14" id="KW-0426">Late protein</keyword>
<evidence type="ECO:0000256" key="7">
    <source>
        <dbReference type="ARBA" id="ARBA00022884"/>
    </source>
</evidence>
<feature type="compositionally biased region" description="Polar residues" evidence="15">
    <location>
        <begin position="694"/>
        <end position="703"/>
    </location>
</feature>
<comment type="function">
    <text evidence="14">Protein that inhibits host translation while promoting late viral translation by ribosome shunting. Blocks host cap-dependent translation by binding to eIF4G, displacing MKNK1 from cap initiation complexes and preventing EIF4E phosphorylation. Binds to the tripartite leader sequence of viral late mRNAs and recruits host eIF4G, PABPC1/poly-A binding protein and 40S ribosomes subunits on viral mRNAs, allowing ribosome shunting and efficient translation of late viral mRNAs even though conventional translation via ribosome scanning from the cap has been shut off in the host cell. During assembly, acts as a chaperone protein that helps hexon proteins assembly into trimers.</text>
</comment>
<keyword evidence="2 14" id="KW-0488">Methylation</keyword>
<dbReference type="GO" id="GO:0039606">
    <property type="term" value="P:symbiont-mediated suppression of host translation initiation"/>
    <property type="evidence" value="ECO:0007669"/>
    <property type="project" value="UniProtKB-KW"/>
</dbReference>
<comment type="similarity">
    <text evidence="14">Belongs to the adenoviridae shutoff protein family.</text>
</comment>
<evidence type="ECO:0000256" key="3">
    <source>
        <dbReference type="ARBA" id="ARBA00022553"/>
    </source>
</evidence>
<dbReference type="GO" id="GO:0003723">
    <property type="term" value="F:RNA binding"/>
    <property type="evidence" value="ECO:0007669"/>
    <property type="project" value="UniProtKB-UniRule"/>
</dbReference>
<feature type="region of interest" description="Disordered" evidence="15">
    <location>
        <begin position="685"/>
        <end position="762"/>
    </location>
</feature>
<keyword evidence="7 14" id="KW-0694">RNA-binding</keyword>
<feature type="modified residue" description="Phosphotyrosine; by host" evidence="14">
    <location>
        <position position="342"/>
    </location>
</feature>
<dbReference type="GO" id="GO:0039704">
    <property type="term" value="P:viral translational shunt"/>
    <property type="evidence" value="ECO:0007669"/>
    <property type="project" value="UniProtKB-UniRule"/>
</dbReference>
<organism evidence="16">
    <name type="scientific">Rhinolophus ferrumequinum adenovirus</name>
    <dbReference type="NCBI Taxonomy" id="3140013"/>
    <lineage>
        <taxon>Viruses</taxon>
        <taxon>Varidnaviria</taxon>
        <taxon>Bamfordvirae</taxon>
        <taxon>Preplasmiviricota</taxon>
        <taxon>Polisuviricotina</taxon>
        <taxon>Pharingeaviricetes</taxon>
        <taxon>Rowavirales</taxon>
        <taxon>Adenoviridae</taxon>
    </lineage>
</organism>
<evidence type="ECO:0000256" key="12">
    <source>
        <dbReference type="ARBA" id="ARBA00023247"/>
    </source>
</evidence>
<evidence type="ECO:0000256" key="8">
    <source>
        <dbReference type="ARBA" id="ARBA00022921"/>
    </source>
</evidence>
<reference evidence="16" key="1">
    <citation type="journal article" date="2024" name="Microbiol. Spectr.">
        <title>Full-genome sequencing of dozens of new DNA viruses found in Spanish bat feces.</title>
        <authorList>
            <person name="Buigues J."/>
            <person name="Vinals A."/>
            <person name="Martinez-Recio R."/>
            <person name="Monros J.S."/>
            <person name="Sanjuan R."/>
            <person name="Cuevas J.M."/>
        </authorList>
    </citation>
    <scope>NUCLEOTIDE SEQUENCE</scope>
    <source>
        <strain evidence="16">MAVG47</strain>
    </source>
</reference>
<evidence type="ECO:0000256" key="10">
    <source>
        <dbReference type="ARBA" id="ARBA00023186"/>
    </source>
</evidence>
<dbReference type="GO" id="GO:0030430">
    <property type="term" value="C:host cell cytoplasm"/>
    <property type="evidence" value="ECO:0007669"/>
    <property type="project" value="UniProtKB-SubCell"/>
</dbReference>
<comment type="PTM">
    <text evidence="14">Might be cleaved by the viral protease.</text>
</comment>
<dbReference type="EMBL" id="PP410069">
    <property type="protein sequence ID" value="WZK92850.1"/>
    <property type="molecule type" value="Genomic_DNA"/>
</dbReference>
<feature type="region of interest" description="Disordered" evidence="15">
    <location>
        <begin position="1"/>
        <end position="31"/>
    </location>
</feature>
<evidence type="ECO:0000256" key="4">
    <source>
        <dbReference type="ARBA" id="ARBA00022581"/>
    </source>
</evidence>
<evidence type="ECO:0000256" key="1">
    <source>
        <dbReference type="ARBA" id="ARBA00022448"/>
    </source>
</evidence>
<keyword evidence="1 14" id="KW-0813">Transport</keyword>
<feature type="modified residue" description="Phosphotyrosine; by host" evidence="14">
    <location>
        <position position="659"/>
    </location>
</feature>
<keyword evidence="4 14" id="KW-0945">Host-virus interaction</keyword>
<feature type="compositionally biased region" description="Polar residues" evidence="15">
    <location>
        <begin position="790"/>
        <end position="805"/>
    </location>
</feature>
<comment type="PTM">
    <text evidence="14">Methylated. Asymmetric dimethylation by host PRMT1 of the Arg/Gly-rich region may regulate shutoff protein binding to hexon and promote the capsid assembly in the nucleus.</text>
</comment>
<comment type="subunit">
    <text evidence="14">Monomer. Interacts with hexon protein; this interaction allows chaperoning and trimerization of hexon proteins. Interacts (via N-terminus) with host initiation factor EIF4G (via C-terminus). Interacts (via RRM domain) with viral mRNAs that contain the tripartite leader; this interaction allows ribosome shunting and expression of viral late mRNAs.</text>
</comment>
<evidence type="ECO:0000256" key="11">
    <source>
        <dbReference type="ARBA" id="ARBA00023200"/>
    </source>
</evidence>
<dbReference type="GO" id="GO:0019060">
    <property type="term" value="P:intracellular transport of viral protein in host cell"/>
    <property type="evidence" value="ECO:0007669"/>
    <property type="project" value="UniProtKB-UniRule"/>
</dbReference>
<feature type="compositionally biased region" description="Low complexity" evidence="15">
    <location>
        <begin position="730"/>
        <end position="740"/>
    </location>
</feature>
<evidence type="ECO:0000256" key="5">
    <source>
        <dbReference type="ARBA" id="ARBA00022586"/>
    </source>
</evidence>
<name>A0AAU6S553_9ADEN</name>
<reference evidence="16" key="2">
    <citation type="submission" date="2024-02" db="EMBL/GenBank/DDBJ databases">
        <authorList>
            <person name="Buigues J."/>
            <person name="Vinals A."/>
            <person name="Martinez-Recio R."/>
            <person name="S Monros J."/>
            <person name="Sanjuan R."/>
            <person name="Cuevas J.M."/>
        </authorList>
    </citation>
    <scope>NUCLEOTIDE SEQUENCE</scope>
    <source>
        <strain evidence="16">MAVG47</strain>
    </source>
</reference>
<feature type="region of interest" description="Disordered" evidence="15">
    <location>
        <begin position="790"/>
        <end position="812"/>
    </location>
</feature>
<dbReference type="Pfam" id="PF02438">
    <property type="entry name" value="Adeno_100"/>
    <property type="match status" value="1"/>
</dbReference>
<feature type="compositionally biased region" description="Basic residues" evidence="15">
    <location>
        <begin position="710"/>
        <end position="723"/>
    </location>
</feature>
<comment type="subcellular location">
    <subcellularLocation>
        <location evidence="14">Host cytoplasm</location>
    </subcellularLocation>
</comment>
<comment type="caution">
    <text evidence="14">Lacks conserved residue(s) required for the propagation of feature annotation.</text>
</comment>
<keyword evidence="9 14" id="KW-1190">Host gene expression shutoff by virus</keyword>
<feature type="compositionally biased region" description="Low complexity" evidence="15">
    <location>
        <begin position="750"/>
        <end position="762"/>
    </location>
</feature>
<keyword evidence="11 14" id="KW-1035">Host cytoplasm</keyword>
<sequence>MSEEYKDESAASMPQSEESTLLSEQQQQRLAEEVAEAVLAEEPNDLSPTSTEAEQELALELTADVDSFYLSEDALLKHLRRQSRIVALALEARASCPLSASDLTLAYEKRLFSPPTPPLRQENGTCAPDPHINFYPAFMLPEVLATYHLFFMNQKIPISCRANRTRADKVLFLTEGARLPVFPALAEVSKIFEGLGEEEVASEAEVNSLQENHSALVELCGDNPRLAVVKRTVSLTHFAYPAITLPPKIMSCVMEQLVMKKQTPEYPENPTPPEEEEDLAVVSNEQLAGWLKLPPGPQQLVELEARRKTMMAVTLVSIHLECMRRFFTEPHVIRKLGESIHYLFRHGYIKQASKISNVELTNLVSYLGILHENRLGQNVLHSTLEGEARRDYVRDTIFLFLIYTWQSAMGVWQQCLEDANLKELEKLLQRARRDLWTSFDEVTMTQELADIIFPPKLLATLQNGLPDFVSQSMMQNFRSFILERSGVLPAMCNALPSDFIPIAYKECPPPLWGYTYCLQLANFLMFHNDVAEDVSGEGLLECYCRCNLCTPHRSLAVNTALLNETQSIGTFELQGPPAADGTPGRSLKLSPGLWTSAYLRKFVPEDYHAHKIRFFENQSDNSRAELTACVITQASIIAQLQDIKKAREEFLLKKGHGVYLDPQTGEQLNTVDVSADASSVNLAARKNLPRLQHGGQTPRSQPIQGEGRHPHSFRRPRGHRGGKHGGGGNYQQRGGLQQQRGELHGRGNGRVRSGGSARGAVSKLATGGARSLEVCPKDFCCPQSCLFSSSCGGARSNTDSTTTTAGKEEGQA</sequence>
<comment type="PTM">
    <text evidence="14">Phosphorylated. Tyrosine phosphorylation enhances preferential binding to tripartite leader mRNAs and allows ribosome shunting.</text>
</comment>
<accession>A0AAU6S553</accession>
<gene>
    <name evidence="14" type="primary">L4</name>
</gene>
<dbReference type="GO" id="GO:0043657">
    <property type="term" value="C:host cell"/>
    <property type="evidence" value="ECO:0007669"/>
    <property type="project" value="GOC"/>
</dbReference>
<keyword evidence="10 14" id="KW-0143">Chaperone</keyword>